<dbReference type="GeneID" id="8247394"/>
<keyword evidence="2" id="KW-0812">Transmembrane</keyword>
<evidence type="ECO:0000256" key="1">
    <source>
        <dbReference type="SAM" id="MobiDB-lite"/>
    </source>
</evidence>
<gene>
    <name evidence="3" type="ORF">MICPUN_62613</name>
</gene>
<protein>
    <submittedName>
        <fullName evidence="3">Uncharacterized protein</fullName>
    </submittedName>
</protein>
<dbReference type="Proteomes" id="UP000002009">
    <property type="component" value="Chromosome 11"/>
</dbReference>
<keyword evidence="2" id="KW-1133">Transmembrane helix</keyword>
<accession>C1EEG3</accession>
<feature type="transmembrane region" description="Helical" evidence="2">
    <location>
        <begin position="54"/>
        <end position="73"/>
    </location>
</feature>
<dbReference type="RefSeq" id="XP_002505273.1">
    <property type="nucleotide sequence ID" value="XM_002505227.1"/>
</dbReference>
<dbReference type="AlphaFoldDB" id="C1EEG3"/>
<reference evidence="3 4" key="1">
    <citation type="journal article" date="2009" name="Science">
        <title>Green evolution and dynamic adaptations revealed by genomes of the marine picoeukaryotes Micromonas.</title>
        <authorList>
            <person name="Worden A.Z."/>
            <person name="Lee J.H."/>
            <person name="Mock T."/>
            <person name="Rouze P."/>
            <person name="Simmons M.P."/>
            <person name="Aerts A.L."/>
            <person name="Allen A.E."/>
            <person name="Cuvelier M.L."/>
            <person name="Derelle E."/>
            <person name="Everett M.V."/>
            <person name="Foulon E."/>
            <person name="Grimwood J."/>
            <person name="Gundlach H."/>
            <person name="Henrissat B."/>
            <person name="Napoli C."/>
            <person name="McDonald S.M."/>
            <person name="Parker M.S."/>
            <person name="Rombauts S."/>
            <person name="Salamov A."/>
            <person name="Von Dassow P."/>
            <person name="Badger J.H."/>
            <person name="Coutinho P.M."/>
            <person name="Demir E."/>
            <person name="Dubchak I."/>
            <person name="Gentemann C."/>
            <person name="Eikrem W."/>
            <person name="Gready J.E."/>
            <person name="John U."/>
            <person name="Lanier W."/>
            <person name="Lindquist E.A."/>
            <person name="Lucas S."/>
            <person name="Mayer K.F."/>
            <person name="Moreau H."/>
            <person name="Not F."/>
            <person name="Otillar R."/>
            <person name="Panaud O."/>
            <person name="Pangilinan J."/>
            <person name="Paulsen I."/>
            <person name="Piegu B."/>
            <person name="Poliakov A."/>
            <person name="Robbens S."/>
            <person name="Schmutz J."/>
            <person name="Toulza E."/>
            <person name="Wyss T."/>
            <person name="Zelensky A."/>
            <person name="Zhou K."/>
            <person name="Armbrust E.V."/>
            <person name="Bhattacharya D."/>
            <person name="Goodenough U.W."/>
            <person name="Van de Peer Y."/>
            <person name="Grigoriev I.V."/>
        </authorList>
    </citation>
    <scope>NUCLEOTIDE SEQUENCE [LARGE SCALE GENOMIC DNA]</scope>
    <source>
        <strain evidence="4">RCC299 / NOUM17</strain>
    </source>
</reference>
<dbReference type="EMBL" id="CP001330">
    <property type="protein sequence ID" value="ACO66531.1"/>
    <property type="molecule type" value="Genomic_DNA"/>
</dbReference>
<name>C1EEG3_MICCC</name>
<keyword evidence="2" id="KW-0472">Membrane</keyword>
<dbReference type="InParanoid" id="C1EEG3"/>
<feature type="region of interest" description="Disordered" evidence="1">
    <location>
        <begin position="301"/>
        <end position="359"/>
    </location>
</feature>
<evidence type="ECO:0000313" key="4">
    <source>
        <dbReference type="Proteomes" id="UP000002009"/>
    </source>
</evidence>
<dbReference type="KEGG" id="mis:MICPUN_62613"/>
<evidence type="ECO:0000313" key="3">
    <source>
        <dbReference type="EMBL" id="ACO66531.1"/>
    </source>
</evidence>
<keyword evidence="4" id="KW-1185">Reference proteome</keyword>
<organism evidence="3 4">
    <name type="scientific">Micromonas commoda (strain RCC299 / NOUM17 / CCMP2709)</name>
    <name type="common">Picoplanktonic green alga</name>
    <dbReference type="NCBI Taxonomy" id="296587"/>
    <lineage>
        <taxon>Eukaryota</taxon>
        <taxon>Viridiplantae</taxon>
        <taxon>Chlorophyta</taxon>
        <taxon>Mamiellophyceae</taxon>
        <taxon>Mamiellales</taxon>
        <taxon>Mamiellaceae</taxon>
        <taxon>Micromonas</taxon>
    </lineage>
</organism>
<evidence type="ECO:0000256" key="2">
    <source>
        <dbReference type="SAM" id="Phobius"/>
    </source>
</evidence>
<sequence length="359" mass="38674">MHSDKSPFNSAKSKRRRAWKVTPQLAMVRRQDLSGFDDAERYNLRLQMRNRSRLRLFAGSCAIVSLVLVTYVTTEAWFVADWSGKGEGLSELDEVSHMAGSSLKGLNTARDLISLKKHGREREELLAQVDRIEAIAQDGTPRASGKRPRKVGPKVETKSVQFSVHIVVEHAAGLDMLMVRGSDGGEWGPVLGTAVTTRVTNSDVAGDGDGNPWNAKKAAAMDDPAVRKAAADALLAQAGLDQPPEIEFMQLLPPRVGSSSDGRASYVALAREAQVSTGGLRGDGSRSARKRIPLDAALKGQTGNAKIDAEKKKAVARSQDTMGSTSRIHRGEGPEGGVQGSTRCRRTRRGRREGGCAPV</sequence>
<proteinExistence type="predicted"/>